<dbReference type="GO" id="GO:0052650">
    <property type="term" value="F:all-trans-retinol dehydrogenase (NADP+) activity"/>
    <property type="evidence" value="ECO:0007669"/>
    <property type="project" value="UniProtKB-ARBA"/>
</dbReference>
<evidence type="ECO:0000256" key="3">
    <source>
        <dbReference type="ARBA" id="ARBA00022692"/>
    </source>
</evidence>
<evidence type="ECO:0000313" key="15">
    <source>
        <dbReference type="Proteomes" id="UP000799444"/>
    </source>
</evidence>
<keyword evidence="13" id="KW-0732">Signal</keyword>
<protein>
    <recommendedName>
        <fullName evidence="10">Short-chain dehydrogenase/reductase 3</fullName>
    </recommendedName>
    <alternativeName>
        <fullName evidence="11">Retinal short-chain dehydrogenase/reductase 1</fullName>
    </alternativeName>
</protein>
<evidence type="ECO:0000256" key="1">
    <source>
        <dbReference type="ARBA" id="ARBA00004141"/>
    </source>
</evidence>
<dbReference type="PRINTS" id="PR00081">
    <property type="entry name" value="GDHRDH"/>
</dbReference>
<dbReference type="FunFam" id="3.40.50.720:FF:000131">
    <property type="entry name" value="Short-chain dehydrogenase/reductase 3"/>
    <property type="match status" value="1"/>
</dbReference>
<dbReference type="InterPro" id="IPR036291">
    <property type="entry name" value="NAD(P)-bd_dom_sf"/>
</dbReference>
<evidence type="ECO:0000256" key="6">
    <source>
        <dbReference type="ARBA" id="ARBA00023002"/>
    </source>
</evidence>
<keyword evidence="3" id="KW-0812">Transmembrane</keyword>
<dbReference type="EMBL" id="ML996103">
    <property type="protein sequence ID" value="KAF2739804.1"/>
    <property type="molecule type" value="Genomic_DNA"/>
</dbReference>
<keyword evidence="4" id="KW-0521">NADP</keyword>
<feature type="signal peptide" evidence="13">
    <location>
        <begin position="1"/>
        <end position="25"/>
    </location>
</feature>
<dbReference type="Pfam" id="PF00106">
    <property type="entry name" value="adh_short"/>
    <property type="match status" value="1"/>
</dbReference>
<evidence type="ECO:0000256" key="13">
    <source>
        <dbReference type="SAM" id="SignalP"/>
    </source>
</evidence>
<keyword evidence="7" id="KW-0443">Lipid metabolism</keyword>
<dbReference type="PRINTS" id="PR00080">
    <property type="entry name" value="SDRFAMILY"/>
</dbReference>
<dbReference type="GO" id="GO:0016020">
    <property type="term" value="C:membrane"/>
    <property type="evidence" value="ECO:0007669"/>
    <property type="project" value="UniProtKB-SubCell"/>
</dbReference>
<keyword evidence="8" id="KW-0472">Membrane</keyword>
<evidence type="ECO:0000256" key="9">
    <source>
        <dbReference type="ARBA" id="ARBA00059620"/>
    </source>
</evidence>
<comment type="function">
    <text evidence="9">Catalyzes the reduction of all-trans-retinal to all-trans-retinol in the presence of NADPH.</text>
</comment>
<sequence length="341" mass="36616">MILIRCLLLAAACALLLFCPPSSFPFPLPLLLTDGQLGRALKFTLALWLVRDINAGLTRWAENRWMWTANGGVWNWSKEIAVVTGGSQGIGAAVVKSLVSHGITVAVLDVQPLSEELQNDKSDLIRFYQCDITSRDAVRQTGEAIRSHHGAPTILINNAGIGNANSILDVTPARLRAIFDVNLLSHWNTVQQFLPDMIANKKGHILSVASLAAFVGLANMTDYCCTKAGLMAFHEGLTQELKHRYGAPQVLTSIVYPSWTQTNLTKAIEKGIRGSGASIVEPADVGKAIAAKVISSTSGQLVLGPGLAASVRALPMWVQEWIRDRMAQVVTVNATTASAAA</sequence>
<gene>
    <name evidence="14" type="ORF">EJ04DRAFT_559700</name>
</gene>
<dbReference type="PANTHER" id="PTHR24322">
    <property type="entry name" value="PKSB"/>
    <property type="match status" value="1"/>
</dbReference>
<evidence type="ECO:0000256" key="2">
    <source>
        <dbReference type="ARBA" id="ARBA00006484"/>
    </source>
</evidence>
<dbReference type="SUPFAM" id="SSF51735">
    <property type="entry name" value="NAD(P)-binding Rossmann-fold domains"/>
    <property type="match status" value="1"/>
</dbReference>
<evidence type="ECO:0000256" key="4">
    <source>
        <dbReference type="ARBA" id="ARBA00022857"/>
    </source>
</evidence>
<dbReference type="InterPro" id="IPR002347">
    <property type="entry name" value="SDR_fam"/>
</dbReference>
<keyword evidence="6" id="KW-0560">Oxidoreductase</keyword>
<organism evidence="14 15">
    <name type="scientific">Polyplosphaeria fusca</name>
    <dbReference type="NCBI Taxonomy" id="682080"/>
    <lineage>
        <taxon>Eukaryota</taxon>
        <taxon>Fungi</taxon>
        <taxon>Dikarya</taxon>
        <taxon>Ascomycota</taxon>
        <taxon>Pezizomycotina</taxon>
        <taxon>Dothideomycetes</taxon>
        <taxon>Pleosporomycetidae</taxon>
        <taxon>Pleosporales</taxon>
        <taxon>Tetraplosphaeriaceae</taxon>
        <taxon>Polyplosphaeria</taxon>
    </lineage>
</organism>
<evidence type="ECO:0000256" key="12">
    <source>
        <dbReference type="RuleBase" id="RU000363"/>
    </source>
</evidence>
<evidence type="ECO:0000256" key="11">
    <source>
        <dbReference type="ARBA" id="ARBA00082544"/>
    </source>
</evidence>
<reference evidence="14" key="1">
    <citation type="journal article" date="2020" name="Stud. Mycol.">
        <title>101 Dothideomycetes genomes: a test case for predicting lifestyles and emergence of pathogens.</title>
        <authorList>
            <person name="Haridas S."/>
            <person name="Albert R."/>
            <person name="Binder M."/>
            <person name="Bloem J."/>
            <person name="Labutti K."/>
            <person name="Salamov A."/>
            <person name="Andreopoulos B."/>
            <person name="Baker S."/>
            <person name="Barry K."/>
            <person name="Bills G."/>
            <person name="Bluhm B."/>
            <person name="Cannon C."/>
            <person name="Castanera R."/>
            <person name="Culley D."/>
            <person name="Daum C."/>
            <person name="Ezra D."/>
            <person name="Gonzalez J."/>
            <person name="Henrissat B."/>
            <person name="Kuo A."/>
            <person name="Liang C."/>
            <person name="Lipzen A."/>
            <person name="Lutzoni F."/>
            <person name="Magnuson J."/>
            <person name="Mondo S."/>
            <person name="Nolan M."/>
            <person name="Ohm R."/>
            <person name="Pangilinan J."/>
            <person name="Park H.-J."/>
            <person name="Ramirez L."/>
            <person name="Alfaro M."/>
            <person name="Sun H."/>
            <person name="Tritt A."/>
            <person name="Yoshinaga Y."/>
            <person name="Zwiers L.-H."/>
            <person name="Turgeon B."/>
            <person name="Goodwin S."/>
            <person name="Spatafora J."/>
            <person name="Crous P."/>
            <person name="Grigoriev I."/>
        </authorList>
    </citation>
    <scope>NUCLEOTIDE SEQUENCE</scope>
    <source>
        <strain evidence="14">CBS 125425</strain>
    </source>
</reference>
<accession>A0A9P4RAQ4</accession>
<evidence type="ECO:0000256" key="10">
    <source>
        <dbReference type="ARBA" id="ARBA00068717"/>
    </source>
</evidence>
<comment type="similarity">
    <text evidence="2 12">Belongs to the short-chain dehydrogenases/reductases (SDR) family.</text>
</comment>
<comment type="subcellular location">
    <subcellularLocation>
        <location evidence="1">Membrane</location>
        <topology evidence="1">Multi-pass membrane protein</topology>
    </subcellularLocation>
</comment>
<keyword evidence="5" id="KW-1133">Transmembrane helix</keyword>
<evidence type="ECO:0000256" key="5">
    <source>
        <dbReference type="ARBA" id="ARBA00022989"/>
    </source>
</evidence>
<proteinExistence type="inferred from homology"/>
<evidence type="ECO:0000256" key="8">
    <source>
        <dbReference type="ARBA" id="ARBA00023136"/>
    </source>
</evidence>
<comment type="caution">
    <text evidence="14">The sequence shown here is derived from an EMBL/GenBank/DDBJ whole genome shotgun (WGS) entry which is preliminary data.</text>
</comment>
<dbReference type="AlphaFoldDB" id="A0A9P4RAQ4"/>
<dbReference type="Gene3D" id="3.40.50.720">
    <property type="entry name" value="NAD(P)-binding Rossmann-like Domain"/>
    <property type="match status" value="1"/>
</dbReference>
<keyword evidence="15" id="KW-1185">Reference proteome</keyword>
<dbReference type="OrthoDB" id="10253736at2759"/>
<evidence type="ECO:0000256" key="7">
    <source>
        <dbReference type="ARBA" id="ARBA00023098"/>
    </source>
</evidence>
<dbReference type="PANTHER" id="PTHR24322:SF736">
    <property type="entry name" value="RETINOL DEHYDROGENASE 10"/>
    <property type="match status" value="1"/>
</dbReference>
<feature type="chain" id="PRO_5040367434" description="Short-chain dehydrogenase/reductase 3" evidence="13">
    <location>
        <begin position="26"/>
        <end position="341"/>
    </location>
</feature>
<name>A0A9P4RAQ4_9PLEO</name>
<dbReference type="Proteomes" id="UP000799444">
    <property type="component" value="Unassembled WGS sequence"/>
</dbReference>
<evidence type="ECO:0000313" key="14">
    <source>
        <dbReference type="EMBL" id="KAF2739804.1"/>
    </source>
</evidence>